<keyword evidence="5" id="KW-0067">ATP-binding</keyword>
<dbReference type="CDD" id="cd18808">
    <property type="entry name" value="SF1_C_Upf1"/>
    <property type="match status" value="1"/>
</dbReference>
<dbReference type="Pfam" id="PF13087">
    <property type="entry name" value="AAA_12"/>
    <property type="match status" value="1"/>
</dbReference>
<accession>A0A0M0JR31</accession>
<dbReference type="PANTHER" id="PTHR43788">
    <property type="entry name" value="DNA2/NAM7 HELICASE FAMILY MEMBER"/>
    <property type="match status" value="1"/>
</dbReference>
<keyword evidence="9" id="KW-1185">Reference proteome</keyword>
<dbReference type="SUPFAM" id="SSF52540">
    <property type="entry name" value="P-loop containing nucleoside triphosphate hydrolases"/>
    <property type="match status" value="1"/>
</dbReference>
<keyword evidence="4" id="KW-0347">Helicase</keyword>
<comment type="similarity">
    <text evidence="1">Belongs to the DNA2/NAM7 helicase family.</text>
</comment>
<dbReference type="FunFam" id="3.40.50.300:FF:000326">
    <property type="entry name" value="P-loop containing nucleoside triphosphate hydrolase"/>
    <property type="match status" value="1"/>
</dbReference>
<sequence length="414" mass="45103">MRTRRNEELYGEKVVRVSKPGETRMADRFNRGDILVLSPDRRSLFAVRAGRPATVAPAVRHRTALALADQHPEVMGLRRQAQNVSLAPHERSAVSAKVRDVREEVCQLLLRTAPVVVSSCVGASQLLAENVSFPMVVLDEGSQATEPALLCALAAAKAEQLVILGDTRQLPPTVASESVELRQALGFSPMARLEKIGVGQRTLAVQYRMPPELLRFPSRYFYESLVTCPKGRASTRPPKGFAWPGGQPLCFIHLGHDLEVGHAEGGKSNPEEAALAARIVTAILDAGEVSPANVAIIAPYARQVDQIREQLVGAVASACRVGTVDSFQGQETDLVIFSATRSNELGDMGFLQDPRRLCVAITRARRGLILVGDVRTLRRSHHWTALIDDCETRGCLINAADLFECPVEEQEEAA</sequence>
<dbReference type="InterPro" id="IPR047187">
    <property type="entry name" value="SF1_C_Upf1"/>
</dbReference>
<dbReference type="GO" id="GO:0005694">
    <property type="term" value="C:chromosome"/>
    <property type="evidence" value="ECO:0007669"/>
    <property type="project" value="UniProtKB-ARBA"/>
</dbReference>
<protein>
    <submittedName>
        <fullName evidence="8">tRNA-splicing endonuclease positive effector</fullName>
    </submittedName>
</protein>
<proteinExistence type="inferred from homology"/>
<dbReference type="Gene3D" id="3.40.50.300">
    <property type="entry name" value="P-loop containing nucleotide triphosphate hydrolases"/>
    <property type="match status" value="2"/>
</dbReference>
<evidence type="ECO:0000313" key="8">
    <source>
        <dbReference type="EMBL" id="KOO28767.1"/>
    </source>
</evidence>
<keyword evidence="8" id="KW-0540">Nuclease</keyword>
<evidence type="ECO:0000256" key="5">
    <source>
        <dbReference type="ARBA" id="ARBA00022840"/>
    </source>
</evidence>
<dbReference type="GO" id="GO:0004519">
    <property type="term" value="F:endonuclease activity"/>
    <property type="evidence" value="ECO:0007669"/>
    <property type="project" value="UniProtKB-KW"/>
</dbReference>
<dbReference type="AlphaFoldDB" id="A0A0M0JR31"/>
<dbReference type="InterPro" id="IPR027417">
    <property type="entry name" value="P-loop_NTPase"/>
</dbReference>
<reference evidence="9" key="1">
    <citation type="journal article" date="2015" name="PLoS Genet.">
        <title>Genome Sequence and Transcriptome Analyses of Chrysochromulina tobin: Metabolic Tools for Enhanced Algal Fitness in the Prominent Order Prymnesiales (Haptophyceae).</title>
        <authorList>
            <person name="Hovde B.T."/>
            <person name="Deodato C.R."/>
            <person name="Hunsperger H.M."/>
            <person name="Ryken S.A."/>
            <person name="Yost W."/>
            <person name="Jha R.K."/>
            <person name="Patterson J."/>
            <person name="Monnat R.J. Jr."/>
            <person name="Barlow S.B."/>
            <person name="Starkenburg S.R."/>
            <person name="Cattolico R.A."/>
        </authorList>
    </citation>
    <scope>NUCLEOTIDE SEQUENCE</scope>
    <source>
        <strain evidence="9">CCMP291</strain>
    </source>
</reference>
<keyword evidence="3" id="KW-0378">Hydrolase</keyword>
<dbReference type="InterPro" id="IPR041677">
    <property type="entry name" value="DNA2/NAM7_AAA_11"/>
</dbReference>
<dbReference type="InterPro" id="IPR050534">
    <property type="entry name" value="Coronavir_polyprotein_1ab"/>
</dbReference>
<feature type="domain" description="DNA2/NAM7 helicase-like C-terminal" evidence="7">
    <location>
        <begin position="188"/>
        <end position="374"/>
    </location>
</feature>
<evidence type="ECO:0000259" key="6">
    <source>
        <dbReference type="Pfam" id="PF13086"/>
    </source>
</evidence>
<evidence type="ECO:0000313" key="9">
    <source>
        <dbReference type="Proteomes" id="UP000037460"/>
    </source>
</evidence>
<dbReference type="GO" id="GO:0005524">
    <property type="term" value="F:ATP binding"/>
    <property type="evidence" value="ECO:0007669"/>
    <property type="project" value="UniProtKB-KW"/>
</dbReference>
<evidence type="ECO:0000259" key="7">
    <source>
        <dbReference type="Pfam" id="PF13087"/>
    </source>
</evidence>
<comment type="caution">
    <text evidence="8">The sequence shown here is derived from an EMBL/GenBank/DDBJ whole genome shotgun (WGS) entry which is preliminary data.</text>
</comment>
<evidence type="ECO:0000256" key="4">
    <source>
        <dbReference type="ARBA" id="ARBA00022806"/>
    </source>
</evidence>
<dbReference type="PANTHER" id="PTHR43788:SF18">
    <property type="entry name" value="R3H DOMAIN-CONTAINING PROTEIN"/>
    <property type="match status" value="1"/>
</dbReference>
<dbReference type="GO" id="GO:0043139">
    <property type="term" value="F:5'-3' DNA helicase activity"/>
    <property type="evidence" value="ECO:0007669"/>
    <property type="project" value="TreeGrafter"/>
</dbReference>
<keyword evidence="8" id="KW-0255">Endonuclease</keyword>
<dbReference type="OrthoDB" id="201314at2759"/>
<dbReference type="Pfam" id="PF13086">
    <property type="entry name" value="AAA_11"/>
    <property type="match status" value="1"/>
</dbReference>
<dbReference type="Proteomes" id="UP000037460">
    <property type="component" value="Unassembled WGS sequence"/>
</dbReference>
<feature type="domain" description="DNA2/NAM7 helicase helicase" evidence="6">
    <location>
        <begin position="83"/>
        <end position="177"/>
    </location>
</feature>
<name>A0A0M0JR31_9EUKA</name>
<evidence type="ECO:0000256" key="1">
    <source>
        <dbReference type="ARBA" id="ARBA00007913"/>
    </source>
</evidence>
<organism evidence="8 9">
    <name type="scientific">Chrysochromulina tobinii</name>
    <dbReference type="NCBI Taxonomy" id="1460289"/>
    <lineage>
        <taxon>Eukaryota</taxon>
        <taxon>Haptista</taxon>
        <taxon>Haptophyta</taxon>
        <taxon>Prymnesiophyceae</taxon>
        <taxon>Prymnesiales</taxon>
        <taxon>Chrysochromulinaceae</taxon>
        <taxon>Chrysochromulina</taxon>
    </lineage>
</organism>
<dbReference type="EMBL" id="JWZX01002517">
    <property type="protein sequence ID" value="KOO28767.1"/>
    <property type="molecule type" value="Genomic_DNA"/>
</dbReference>
<dbReference type="GO" id="GO:0016787">
    <property type="term" value="F:hydrolase activity"/>
    <property type="evidence" value="ECO:0007669"/>
    <property type="project" value="UniProtKB-KW"/>
</dbReference>
<dbReference type="InterPro" id="IPR041679">
    <property type="entry name" value="DNA2/NAM7-like_C"/>
</dbReference>
<evidence type="ECO:0000256" key="2">
    <source>
        <dbReference type="ARBA" id="ARBA00022741"/>
    </source>
</evidence>
<keyword evidence="2" id="KW-0547">Nucleotide-binding</keyword>
<evidence type="ECO:0000256" key="3">
    <source>
        <dbReference type="ARBA" id="ARBA00022801"/>
    </source>
</evidence>
<gene>
    <name evidence="8" type="ORF">Ctob_010827</name>
</gene>